<keyword evidence="2" id="KW-1185">Reference proteome</keyword>
<comment type="caution">
    <text evidence="1">The sequence shown here is derived from an EMBL/GenBank/DDBJ whole genome shotgun (WGS) entry which is preliminary data.</text>
</comment>
<dbReference type="AlphaFoldDB" id="D4YPS6"/>
<dbReference type="EMBL" id="ADNU01000053">
    <property type="protein sequence ID" value="EFG46811.1"/>
    <property type="molecule type" value="Genomic_DNA"/>
</dbReference>
<protein>
    <submittedName>
        <fullName evidence="1">Uncharacterized protein</fullName>
    </submittedName>
</protein>
<evidence type="ECO:0000313" key="1">
    <source>
        <dbReference type="EMBL" id="EFG46811.1"/>
    </source>
</evidence>
<accession>D4YPS6</accession>
<evidence type="ECO:0000313" key="2">
    <source>
        <dbReference type="Proteomes" id="UP000005714"/>
    </source>
</evidence>
<reference evidence="1 2" key="1">
    <citation type="submission" date="2010-04" db="EMBL/GenBank/DDBJ databases">
        <authorList>
            <person name="Qin X."/>
            <person name="Bachman B."/>
            <person name="Battles P."/>
            <person name="Bell A."/>
            <person name="Bess C."/>
            <person name="Bickham C."/>
            <person name="Chaboub L."/>
            <person name="Chen D."/>
            <person name="Coyle M."/>
            <person name="Deiros D.R."/>
            <person name="Dinh H."/>
            <person name="Forbes L."/>
            <person name="Fowler G."/>
            <person name="Francisco L."/>
            <person name="Fu Q."/>
            <person name="Gubbala S."/>
            <person name="Hale W."/>
            <person name="Han Y."/>
            <person name="Hemphill L."/>
            <person name="Highlander S.K."/>
            <person name="Hirani K."/>
            <person name="Hogues M."/>
            <person name="Jackson L."/>
            <person name="Jakkamsetti A."/>
            <person name="Javaid M."/>
            <person name="Jiang H."/>
            <person name="Korchina V."/>
            <person name="Kovar C."/>
            <person name="Lara F."/>
            <person name="Lee S."/>
            <person name="Mata R."/>
            <person name="Mathew T."/>
            <person name="Moen C."/>
            <person name="Morales K."/>
            <person name="Munidasa M."/>
            <person name="Nazareth L."/>
            <person name="Ngo R."/>
            <person name="Nguyen L."/>
            <person name="Okwuonu G."/>
            <person name="Ongeri F."/>
            <person name="Patil S."/>
            <person name="Petrosino J."/>
            <person name="Pham C."/>
            <person name="Pham P."/>
            <person name="Pu L.-L."/>
            <person name="Puazo M."/>
            <person name="Raj R."/>
            <person name="Reid J."/>
            <person name="Rouhana J."/>
            <person name="Saada N."/>
            <person name="Shang Y."/>
            <person name="Simmons D."/>
            <person name="Thornton R."/>
            <person name="Warren J."/>
            <person name="Weissenberger G."/>
            <person name="Zhang J."/>
            <person name="Zhang L."/>
            <person name="Zhou C."/>
            <person name="Zhu D."/>
            <person name="Muzny D."/>
            <person name="Worley K."/>
            <person name="Gibbs R."/>
        </authorList>
    </citation>
    <scope>NUCLEOTIDE SEQUENCE [LARGE SCALE GENOMIC DNA]</scope>
    <source>
        <strain evidence="1 2">ATCC 49030</strain>
    </source>
</reference>
<sequence length="100" mass="11130">MNRPSRKKDKAPNSNLRAKVQHLTRALRPIKAPRLTKVQHQTRALHLTKAARARATVARVTRAAVLREVALLGEAHRVATHLVVEQATARTPQIKLQTLG</sequence>
<name>D4YPS6_9MICO</name>
<proteinExistence type="predicted"/>
<dbReference type="STRING" id="585530.HMPREF0183_1936"/>
<organism evidence="1 2">
    <name type="scientific">Brevibacterium mcbrellneri ATCC 49030</name>
    <dbReference type="NCBI Taxonomy" id="585530"/>
    <lineage>
        <taxon>Bacteria</taxon>
        <taxon>Bacillati</taxon>
        <taxon>Actinomycetota</taxon>
        <taxon>Actinomycetes</taxon>
        <taxon>Micrococcales</taxon>
        <taxon>Brevibacteriaceae</taxon>
        <taxon>Brevibacterium</taxon>
    </lineage>
</organism>
<dbReference type="Proteomes" id="UP000005714">
    <property type="component" value="Unassembled WGS sequence"/>
</dbReference>
<gene>
    <name evidence="1" type="ORF">HMPREF0183_1936</name>
</gene>